<feature type="transmembrane region" description="Helical" evidence="6">
    <location>
        <begin position="304"/>
        <end position="325"/>
    </location>
</feature>
<feature type="transmembrane region" description="Helical" evidence="6">
    <location>
        <begin position="114"/>
        <end position="137"/>
    </location>
</feature>
<keyword evidence="2" id="KW-1003">Cell membrane</keyword>
<feature type="transmembrane region" description="Helical" evidence="6">
    <location>
        <begin position="158"/>
        <end position="191"/>
    </location>
</feature>
<gene>
    <name evidence="7" type="ORF">ACIPUP_19835</name>
</gene>
<evidence type="ECO:0000256" key="4">
    <source>
        <dbReference type="ARBA" id="ARBA00022989"/>
    </source>
</evidence>
<feature type="transmembrane region" description="Helical" evidence="6">
    <location>
        <begin position="372"/>
        <end position="391"/>
    </location>
</feature>
<dbReference type="SUPFAM" id="SSF103473">
    <property type="entry name" value="MFS general substrate transporter"/>
    <property type="match status" value="1"/>
</dbReference>
<feature type="transmembrane region" description="Helical" evidence="6">
    <location>
        <begin position="397"/>
        <end position="417"/>
    </location>
</feature>
<evidence type="ECO:0000313" key="8">
    <source>
        <dbReference type="Proteomes" id="UP001617689"/>
    </source>
</evidence>
<protein>
    <submittedName>
        <fullName evidence="7">MFS transporter</fullName>
    </submittedName>
</protein>
<dbReference type="CDD" id="cd06173">
    <property type="entry name" value="MFS_MefA_like"/>
    <property type="match status" value="1"/>
</dbReference>
<keyword evidence="8" id="KW-1185">Reference proteome</keyword>
<reference evidence="7 8" key="1">
    <citation type="submission" date="2024-10" db="EMBL/GenBank/DDBJ databases">
        <authorList>
            <person name="Lu C.-H."/>
        </authorList>
    </citation>
    <scope>NUCLEOTIDE SEQUENCE [LARGE SCALE GENOMIC DNA]</scope>
    <source>
        <strain evidence="7 8">22ZTDG03-2</strain>
    </source>
</reference>
<dbReference type="InterPro" id="IPR011701">
    <property type="entry name" value="MFS"/>
</dbReference>
<evidence type="ECO:0000256" key="5">
    <source>
        <dbReference type="ARBA" id="ARBA00023136"/>
    </source>
</evidence>
<dbReference type="InterPro" id="IPR036259">
    <property type="entry name" value="MFS_trans_sf"/>
</dbReference>
<keyword evidence="3 6" id="KW-0812">Transmembrane</keyword>
<comment type="subcellular location">
    <subcellularLocation>
        <location evidence="1">Cell membrane</location>
        <topology evidence="1">Multi-pass membrane protein</topology>
    </subcellularLocation>
</comment>
<dbReference type="Proteomes" id="UP001617689">
    <property type="component" value="Unassembled WGS sequence"/>
</dbReference>
<feature type="transmembrane region" description="Helical" evidence="6">
    <location>
        <begin position="277"/>
        <end position="298"/>
    </location>
</feature>
<dbReference type="RefSeq" id="WP_400398084.1">
    <property type="nucleotide sequence ID" value="NZ_JBIXLL010000014.1"/>
</dbReference>
<evidence type="ECO:0000256" key="2">
    <source>
        <dbReference type="ARBA" id="ARBA00022475"/>
    </source>
</evidence>
<organism evidence="7 8">
    <name type="scientific">Pectobacterium actinidiae</name>
    <dbReference type="NCBI Taxonomy" id="1507808"/>
    <lineage>
        <taxon>Bacteria</taxon>
        <taxon>Pseudomonadati</taxon>
        <taxon>Pseudomonadota</taxon>
        <taxon>Gammaproteobacteria</taxon>
        <taxon>Enterobacterales</taxon>
        <taxon>Pectobacteriaceae</taxon>
        <taxon>Pectobacterium</taxon>
    </lineage>
</organism>
<dbReference type="PANTHER" id="PTHR23513:SF6">
    <property type="entry name" value="MAJOR FACILITATOR SUPERFAMILY ASSOCIATED DOMAIN-CONTAINING PROTEIN"/>
    <property type="match status" value="1"/>
</dbReference>
<dbReference type="Gene3D" id="1.20.1250.20">
    <property type="entry name" value="MFS general substrate transporter like domains"/>
    <property type="match status" value="1"/>
</dbReference>
<accession>A0ABW8GFU8</accession>
<keyword evidence="5 6" id="KW-0472">Membrane</keyword>
<evidence type="ECO:0000313" key="7">
    <source>
        <dbReference type="EMBL" id="MFJ5431390.1"/>
    </source>
</evidence>
<feature type="transmembrane region" description="Helical" evidence="6">
    <location>
        <begin position="53"/>
        <end position="73"/>
    </location>
</feature>
<dbReference type="Pfam" id="PF07690">
    <property type="entry name" value="MFS_1"/>
    <property type="match status" value="1"/>
</dbReference>
<comment type="caution">
    <text evidence="7">The sequence shown here is derived from an EMBL/GenBank/DDBJ whole genome shotgun (WGS) entry which is preliminary data.</text>
</comment>
<sequence>MHDLTNKAKRIPAGFHLLLSGQVLSLTGAQITTLALPLTAIHLNHANSFETGILLACGRMPYLLLGLFVGLLVDNVSHRLLLMAANMVIALVLSTIPLAVFWNGHVSMFHLYTAATLVGAAMVITDITFLSWVPAIVPHTLWVKAQSRLELGQSAAMIVGLPLAGWLIATFSAPTAIVANIVALLLMTALLPYVTTGSQPGTSMAPHAAPEAPRATSSGTLRRILTGAIEGAQFLLHTPPLRAATFATATLIFFYSAYSALFILYLSGSLQLTPEKIGIVTSFAAVGSVTGALLSGIAARWLGLGRVLVTAIIISAGGALLCPLLQGEIAVGLSQSIMWFGMQIYNVHQVPIRYTLSPAAIHGRINASIRTLVWGLAPLGAVLGGACGTFLGIRLSLLFAAILMALAAIWIVLSPLWKVRTPQLSQKPG</sequence>
<evidence type="ECO:0000256" key="3">
    <source>
        <dbReference type="ARBA" id="ARBA00022692"/>
    </source>
</evidence>
<dbReference type="EMBL" id="JBIXLL010000014">
    <property type="protein sequence ID" value="MFJ5431390.1"/>
    <property type="molecule type" value="Genomic_DNA"/>
</dbReference>
<keyword evidence="4 6" id="KW-1133">Transmembrane helix</keyword>
<proteinExistence type="predicted"/>
<feature type="transmembrane region" description="Helical" evidence="6">
    <location>
        <begin position="243"/>
        <end position="265"/>
    </location>
</feature>
<dbReference type="PANTHER" id="PTHR23513">
    <property type="entry name" value="INTEGRAL MEMBRANE EFFLUX PROTEIN-RELATED"/>
    <property type="match status" value="1"/>
</dbReference>
<evidence type="ECO:0000256" key="1">
    <source>
        <dbReference type="ARBA" id="ARBA00004651"/>
    </source>
</evidence>
<name>A0ABW8GFU8_9GAMM</name>
<evidence type="ECO:0000256" key="6">
    <source>
        <dbReference type="SAM" id="Phobius"/>
    </source>
</evidence>
<feature type="transmembrane region" description="Helical" evidence="6">
    <location>
        <begin position="80"/>
        <end position="102"/>
    </location>
</feature>